<sequence>MAITLTKEDGAADLNGITHLIVGVAWDPSAGSSGGILGMARRKKGVDLDLVAVLMQGSEPVRFAGLDSLDPLGNGSVRHSGDEQTGAAEGDDETVQVTFADVPATITSIVFIAAAFKRGSSFDKANNVSFKVYDATGGTSEQVADIWPSLLGKDNANAICRAFRNGPAWQLEVLNRPGKIKQGDRQALIKFAMQ</sequence>
<dbReference type="InterPro" id="IPR051324">
    <property type="entry name" value="Stress/Tellurium_Resist"/>
</dbReference>
<keyword evidence="4" id="KW-1185">Reference proteome</keyword>
<dbReference type="InterPro" id="IPR003325">
    <property type="entry name" value="TerD"/>
</dbReference>
<dbReference type="PANTHER" id="PTHR32097:SF4">
    <property type="entry name" value="GENERAL STRESS PROTEIN 16U"/>
    <property type="match status" value="1"/>
</dbReference>
<organism evidence="3 4">
    <name type="scientific">Actinomadura fibrosa</name>
    <dbReference type="NCBI Taxonomy" id="111802"/>
    <lineage>
        <taxon>Bacteria</taxon>
        <taxon>Bacillati</taxon>
        <taxon>Actinomycetota</taxon>
        <taxon>Actinomycetes</taxon>
        <taxon>Streptosporangiales</taxon>
        <taxon>Thermomonosporaceae</taxon>
        <taxon>Actinomadura</taxon>
    </lineage>
</organism>
<dbReference type="PANTHER" id="PTHR32097">
    <property type="entry name" value="CAMP-BINDING PROTEIN 1-RELATED"/>
    <property type="match status" value="1"/>
</dbReference>
<dbReference type="Proteomes" id="UP001597063">
    <property type="component" value="Unassembled WGS sequence"/>
</dbReference>
<gene>
    <name evidence="3" type="ORF">ACFQZM_40520</name>
</gene>
<evidence type="ECO:0000313" key="4">
    <source>
        <dbReference type="Proteomes" id="UP001597063"/>
    </source>
</evidence>
<evidence type="ECO:0000313" key="3">
    <source>
        <dbReference type="EMBL" id="MFD0690832.1"/>
    </source>
</evidence>
<proteinExistence type="inferred from homology"/>
<feature type="domain" description="TerD" evidence="2">
    <location>
        <begin position="1"/>
        <end position="174"/>
    </location>
</feature>
<accession>A0ABW2Y0M2</accession>
<dbReference type="EMBL" id="JBHTGP010000024">
    <property type="protein sequence ID" value="MFD0690832.1"/>
    <property type="molecule type" value="Genomic_DNA"/>
</dbReference>
<evidence type="ECO:0000259" key="2">
    <source>
        <dbReference type="Pfam" id="PF02342"/>
    </source>
</evidence>
<dbReference type="Pfam" id="PF02342">
    <property type="entry name" value="TerD"/>
    <property type="match status" value="1"/>
</dbReference>
<evidence type="ECO:0000256" key="1">
    <source>
        <dbReference type="ARBA" id="ARBA00008775"/>
    </source>
</evidence>
<dbReference type="CDD" id="cd06974">
    <property type="entry name" value="TerD_like"/>
    <property type="match status" value="1"/>
</dbReference>
<dbReference type="Gene3D" id="2.60.60.30">
    <property type="entry name" value="sav2460 like domains"/>
    <property type="match status" value="1"/>
</dbReference>
<comment type="similarity">
    <text evidence="1">Belongs to the CAPAB/TerDEXZ family.</text>
</comment>
<dbReference type="RefSeq" id="WP_131760377.1">
    <property type="nucleotide sequence ID" value="NZ_CAACUY010000113.1"/>
</dbReference>
<reference evidence="4" key="1">
    <citation type="journal article" date="2019" name="Int. J. Syst. Evol. Microbiol.">
        <title>The Global Catalogue of Microorganisms (GCM) 10K type strain sequencing project: providing services to taxonomists for standard genome sequencing and annotation.</title>
        <authorList>
            <consortium name="The Broad Institute Genomics Platform"/>
            <consortium name="The Broad Institute Genome Sequencing Center for Infectious Disease"/>
            <person name="Wu L."/>
            <person name="Ma J."/>
        </authorList>
    </citation>
    <scope>NUCLEOTIDE SEQUENCE [LARGE SCALE GENOMIC DNA]</scope>
    <source>
        <strain evidence="4">JCM 9371</strain>
    </source>
</reference>
<name>A0ABW2Y0M2_9ACTN</name>
<comment type="caution">
    <text evidence="3">The sequence shown here is derived from an EMBL/GenBank/DDBJ whole genome shotgun (WGS) entry which is preliminary data.</text>
</comment>
<protein>
    <submittedName>
        <fullName evidence="3">TerD family protein</fullName>
    </submittedName>
</protein>